<evidence type="ECO:0008006" key="3">
    <source>
        <dbReference type="Google" id="ProtNLM"/>
    </source>
</evidence>
<accession>A0AAV7X0X2</accession>
<dbReference type="EMBL" id="JANPWB010000001">
    <property type="protein sequence ID" value="KAJ1217749.1"/>
    <property type="molecule type" value="Genomic_DNA"/>
</dbReference>
<dbReference type="Proteomes" id="UP001066276">
    <property type="component" value="Chromosome 1_1"/>
</dbReference>
<name>A0AAV7X0X2_PLEWA</name>
<dbReference type="InterPro" id="IPR043502">
    <property type="entry name" value="DNA/RNA_pol_sf"/>
</dbReference>
<proteinExistence type="predicted"/>
<protein>
    <recommendedName>
        <fullName evidence="3">Reverse transcriptase domain-containing protein</fullName>
    </recommendedName>
</protein>
<gene>
    <name evidence="1" type="ORF">NDU88_005339</name>
</gene>
<dbReference type="PANTHER" id="PTHR35558:SF1">
    <property type="entry name" value="ENDONUCLEASE_EXONUCLEASE_PHOSPHATASE DOMAIN-CONTAINING PROTEIN"/>
    <property type="match status" value="1"/>
</dbReference>
<evidence type="ECO:0000313" key="2">
    <source>
        <dbReference type="Proteomes" id="UP001066276"/>
    </source>
</evidence>
<sequence>MPLGSHVAEKTKARIWRHEYVDVFKLLHTDIQAKEGSKEEEWELARRPRVLITMDNWTSAFLIYASIYCERFLDRAIAMFKYMDIIRKAQLHFGGFAWLNYDEFRARVSINLEKPWGDVDSELWMQWMASSHSAASTHTASGLPVVDFAHDTLADSSMSVPNVEENIRSRSVSRLIVLQNSGERQGVEGAKALLHQRAPTPIRLEALLHWLRVYPDTDTVLKLEWGFREGFRVGYQGPRHRRWVENLQSAKVMPEVVLEKVQKEVGEGRIAGPFYRWPLENLIISPLGVVPKKNKGEFRLIHHLSWPKGESVNDFIAPEDTKVVYASVDDAIRIIRGCGKQAELAKCDIKAAFRLLPIHPEDFALLGMQMGGQYM</sequence>
<dbReference type="SUPFAM" id="SSF56672">
    <property type="entry name" value="DNA/RNA polymerases"/>
    <property type="match status" value="1"/>
</dbReference>
<reference evidence="1" key="1">
    <citation type="journal article" date="2022" name="bioRxiv">
        <title>Sequencing and chromosome-scale assembly of the giantPleurodeles waltlgenome.</title>
        <authorList>
            <person name="Brown T."/>
            <person name="Elewa A."/>
            <person name="Iarovenko S."/>
            <person name="Subramanian E."/>
            <person name="Araus A.J."/>
            <person name="Petzold A."/>
            <person name="Susuki M."/>
            <person name="Suzuki K.-i.T."/>
            <person name="Hayashi T."/>
            <person name="Toyoda A."/>
            <person name="Oliveira C."/>
            <person name="Osipova E."/>
            <person name="Leigh N.D."/>
            <person name="Simon A."/>
            <person name="Yun M.H."/>
        </authorList>
    </citation>
    <scope>NUCLEOTIDE SEQUENCE</scope>
    <source>
        <strain evidence="1">20211129_DDA</strain>
        <tissue evidence="1">Liver</tissue>
    </source>
</reference>
<organism evidence="1 2">
    <name type="scientific">Pleurodeles waltl</name>
    <name type="common">Iberian ribbed newt</name>
    <dbReference type="NCBI Taxonomy" id="8319"/>
    <lineage>
        <taxon>Eukaryota</taxon>
        <taxon>Metazoa</taxon>
        <taxon>Chordata</taxon>
        <taxon>Craniata</taxon>
        <taxon>Vertebrata</taxon>
        <taxon>Euteleostomi</taxon>
        <taxon>Amphibia</taxon>
        <taxon>Batrachia</taxon>
        <taxon>Caudata</taxon>
        <taxon>Salamandroidea</taxon>
        <taxon>Salamandridae</taxon>
        <taxon>Pleurodelinae</taxon>
        <taxon>Pleurodeles</taxon>
    </lineage>
</organism>
<dbReference type="AlphaFoldDB" id="A0AAV7X0X2"/>
<dbReference type="PANTHER" id="PTHR35558">
    <property type="entry name" value="SGNH_HYDRO DOMAIN-CONTAINING PROTEIN"/>
    <property type="match status" value="1"/>
</dbReference>
<evidence type="ECO:0000313" key="1">
    <source>
        <dbReference type="EMBL" id="KAJ1217749.1"/>
    </source>
</evidence>
<keyword evidence="2" id="KW-1185">Reference proteome</keyword>
<comment type="caution">
    <text evidence="1">The sequence shown here is derived from an EMBL/GenBank/DDBJ whole genome shotgun (WGS) entry which is preliminary data.</text>
</comment>